<accession>A0A9W6GMN9</accession>
<name>A0A9W6GMN9_9FUSO</name>
<evidence type="ECO:0008006" key="3">
    <source>
        <dbReference type="Google" id="ProtNLM"/>
    </source>
</evidence>
<organism evidence="1 2">
    <name type="scientific">Propionigenium maris DSM 9537</name>
    <dbReference type="NCBI Taxonomy" id="1123000"/>
    <lineage>
        <taxon>Bacteria</taxon>
        <taxon>Fusobacteriati</taxon>
        <taxon>Fusobacteriota</taxon>
        <taxon>Fusobacteriia</taxon>
        <taxon>Fusobacteriales</taxon>
        <taxon>Fusobacteriaceae</taxon>
        <taxon>Propionigenium</taxon>
    </lineage>
</organism>
<dbReference type="EMBL" id="BSDY01000008">
    <property type="protein sequence ID" value="GLI56382.1"/>
    <property type="molecule type" value="Genomic_DNA"/>
</dbReference>
<comment type="caution">
    <text evidence="1">The sequence shown here is derived from an EMBL/GenBank/DDBJ whole genome shotgun (WGS) entry which is preliminary data.</text>
</comment>
<dbReference type="AlphaFoldDB" id="A0A9W6GMN9"/>
<dbReference type="InterPro" id="IPR024524">
    <property type="entry name" value="DUF3800"/>
</dbReference>
<dbReference type="Pfam" id="PF12686">
    <property type="entry name" value="DUF3800"/>
    <property type="match status" value="1"/>
</dbReference>
<evidence type="ECO:0000313" key="1">
    <source>
        <dbReference type="EMBL" id="GLI56382.1"/>
    </source>
</evidence>
<proteinExistence type="predicted"/>
<keyword evidence="2" id="KW-1185">Reference proteome</keyword>
<sequence length="231" mass="27437">MKLIYCDESCHLENDGNDIMVLGAISCDDKVKKDIFNEIRAIKEKHGISPYFEIKWTKVSNGKIDMYKELIEYFFDKKELEFRGVVAKGKKKLDHKKYNSGDYNKWYYKMYFLLLNHMISKSDNYRIFIDIKDTNGGSKVRKLHEVLCNKIYDFEREIVKKVEQIHSDHSEILQLTDLIIGAFSYYHRGLNSSESKLDIIKLIKEKSGYSLNGKSEYFEKKFNYIVWEGRR</sequence>
<gene>
    <name evidence="1" type="primary">rflA</name>
    <name evidence="1" type="ORF">PM10SUCC1_18960</name>
</gene>
<protein>
    <recommendedName>
        <fullName evidence="3">DUF3800 domain-containing protein</fullName>
    </recommendedName>
</protein>
<dbReference type="Proteomes" id="UP001144471">
    <property type="component" value="Unassembled WGS sequence"/>
</dbReference>
<evidence type="ECO:0000313" key="2">
    <source>
        <dbReference type="Proteomes" id="UP001144471"/>
    </source>
</evidence>
<reference evidence="1" key="1">
    <citation type="submission" date="2022-12" db="EMBL/GenBank/DDBJ databases">
        <title>Reference genome sequencing for broad-spectrum identification of bacterial and archaeal isolates by mass spectrometry.</title>
        <authorList>
            <person name="Sekiguchi Y."/>
            <person name="Tourlousse D.M."/>
        </authorList>
    </citation>
    <scope>NUCLEOTIDE SEQUENCE</scope>
    <source>
        <strain evidence="1">10succ1</strain>
    </source>
</reference>
<dbReference type="RefSeq" id="WP_281835511.1">
    <property type="nucleotide sequence ID" value="NZ_BSDY01000008.1"/>
</dbReference>